<dbReference type="SUPFAM" id="SSF52467">
    <property type="entry name" value="DHS-like NAD/FAD-binding domain"/>
    <property type="match status" value="1"/>
</dbReference>
<dbReference type="GO" id="GO:0005948">
    <property type="term" value="C:acetolactate synthase complex"/>
    <property type="evidence" value="ECO:0007669"/>
    <property type="project" value="TreeGrafter"/>
</dbReference>
<dbReference type="Gene3D" id="3.40.50.1220">
    <property type="entry name" value="TPP-binding domain"/>
    <property type="match status" value="1"/>
</dbReference>
<dbReference type="GO" id="GO:0030976">
    <property type="term" value="F:thiamine pyrophosphate binding"/>
    <property type="evidence" value="ECO:0007669"/>
    <property type="project" value="InterPro"/>
</dbReference>
<feature type="domain" description="Thiamine pyrophosphate enzyme central" evidence="5">
    <location>
        <begin position="263"/>
        <end position="403"/>
    </location>
</feature>
<evidence type="ECO:0000259" key="5">
    <source>
        <dbReference type="Pfam" id="PF00205"/>
    </source>
</evidence>
<gene>
    <name evidence="8" type="ORF">SAMN06265795_11016</name>
</gene>
<evidence type="ECO:0000313" key="8">
    <source>
        <dbReference type="EMBL" id="SNS94440.1"/>
    </source>
</evidence>
<feature type="domain" description="Thiamine pyrophosphate enzyme TPP-binding" evidence="6">
    <location>
        <begin position="478"/>
        <end position="634"/>
    </location>
</feature>
<dbReference type="NCBIfam" id="TIGR01409">
    <property type="entry name" value="TAT_signal_seq"/>
    <property type="match status" value="1"/>
</dbReference>
<dbReference type="GO" id="GO:0009099">
    <property type="term" value="P:L-valine biosynthetic process"/>
    <property type="evidence" value="ECO:0007669"/>
    <property type="project" value="TreeGrafter"/>
</dbReference>
<dbReference type="GO" id="GO:0003984">
    <property type="term" value="F:acetolactate synthase activity"/>
    <property type="evidence" value="ECO:0007669"/>
    <property type="project" value="TreeGrafter"/>
</dbReference>
<dbReference type="InterPro" id="IPR045229">
    <property type="entry name" value="TPP_enz"/>
</dbReference>
<dbReference type="PROSITE" id="PS51318">
    <property type="entry name" value="TAT"/>
    <property type="match status" value="1"/>
</dbReference>
<comment type="similarity">
    <text evidence="1 3">Belongs to the TPP enzyme family.</text>
</comment>
<organism evidence="8 9">
    <name type="scientific">Noviherbaspirillum humi</name>
    <dbReference type="NCBI Taxonomy" id="1688639"/>
    <lineage>
        <taxon>Bacteria</taxon>
        <taxon>Pseudomonadati</taxon>
        <taxon>Pseudomonadota</taxon>
        <taxon>Betaproteobacteria</taxon>
        <taxon>Burkholderiales</taxon>
        <taxon>Oxalobacteraceae</taxon>
        <taxon>Noviherbaspirillum</taxon>
    </lineage>
</organism>
<dbReference type="GO" id="GO:0009097">
    <property type="term" value="P:isoleucine biosynthetic process"/>
    <property type="evidence" value="ECO:0007669"/>
    <property type="project" value="TreeGrafter"/>
</dbReference>
<keyword evidence="2 3" id="KW-0786">Thiamine pyrophosphate</keyword>
<dbReference type="PANTHER" id="PTHR18968">
    <property type="entry name" value="THIAMINE PYROPHOSPHATE ENZYMES"/>
    <property type="match status" value="1"/>
</dbReference>
<dbReference type="InterPro" id="IPR029035">
    <property type="entry name" value="DHS-like_NAD/FAD-binding_dom"/>
</dbReference>
<evidence type="ECO:0000256" key="1">
    <source>
        <dbReference type="ARBA" id="ARBA00007812"/>
    </source>
</evidence>
<dbReference type="CDD" id="cd02002">
    <property type="entry name" value="TPP_BFDC"/>
    <property type="match status" value="1"/>
</dbReference>
<proteinExistence type="inferred from homology"/>
<dbReference type="Pfam" id="PF02776">
    <property type="entry name" value="TPP_enzyme_N"/>
    <property type="match status" value="1"/>
</dbReference>
<dbReference type="AlphaFoldDB" id="A0A239IL95"/>
<sequence length="639" mass="69500">MSEENDKPGIGMDRRNFLKSAAITAGAATAGAMATGAVQAQAADAKPGAAPKKADRPYDEKLIPRPGSDFMVDVIKSLNISYIAANPGSSFRSLHESVVNYGGNSKPELITCMHEEASVAIAHGYAKAAGKPMAVMLHGTVGLQHAAMAIYNAWCDRVPVMMFAGNGLDAAKRRPGTEWYHSVQDAAAMVRDYVKWDDQPMSLQHFAESAVRGYKIATTAPMEPVLLMADMDLQENPIEHEAELSIPPLSPSIPSQADSAALAEASRMLVSASSPLIIVERGARDQEGLRRLVAFAEALNAPVVDLGARMNFPTTHYLNQTDLRAQLTRAADVILMLDVADPWGQLNTVTDPFHETRRNARKDVKVITLSFSDVYLKSNYQDFQRFLPVNLAITGDVQASLPAFTEQVRRAADGSLRQALSARSADLRKAHEDMRRRARDAAAIGWNLSPVSTARLAAEVWEAVRNEPWSLVVSDRITWARRLWPATEYHQMLGGSGGQGVGYSLPGAIGAALANRDKGLFSVTFQPDGDLMYGPGALWTAAHHKIPLLFVMHNNRGYFQEVMHLQRMASLHNRRTDQAWIGNAIDNPAIDYAKLAQAHGVWAEGPITDPGQLGPALRRAVEVVKRGAPALIDVVCQAR</sequence>
<dbReference type="Gene3D" id="3.40.50.970">
    <property type="match status" value="2"/>
</dbReference>
<evidence type="ECO:0000256" key="2">
    <source>
        <dbReference type="ARBA" id="ARBA00023052"/>
    </source>
</evidence>
<dbReference type="Pfam" id="PF02775">
    <property type="entry name" value="TPP_enzyme_C"/>
    <property type="match status" value="1"/>
</dbReference>
<keyword evidence="9" id="KW-1185">Reference proteome</keyword>
<dbReference type="PANTHER" id="PTHR18968:SF13">
    <property type="entry name" value="ACETOLACTATE SYNTHASE CATALYTIC SUBUNIT, MITOCHONDRIAL"/>
    <property type="match status" value="1"/>
</dbReference>
<evidence type="ECO:0000259" key="6">
    <source>
        <dbReference type="Pfam" id="PF02775"/>
    </source>
</evidence>
<dbReference type="GO" id="GO:0050660">
    <property type="term" value="F:flavin adenine dinucleotide binding"/>
    <property type="evidence" value="ECO:0007669"/>
    <property type="project" value="TreeGrafter"/>
</dbReference>
<evidence type="ECO:0000256" key="3">
    <source>
        <dbReference type="RuleBase" id="RU362132"/>
    </source>
</evidence>
<dbReference type="GO" id="GO:0000287">
    <property type="term" value="F:magnesium ion binding"/>
    <property type="evidence" value="ECO:0007669"/>
    <property type="project" value="InterPro"/>
</dbReference>
<feature type="compositionally biased region" description="Low complexity" evidence="4">
    <location>
        <begin position="40"/>
        <end position="51"/>
    </location>
</feature>
<reference evidence="8 9" key="1">
    <citation type="submission" date="2017-06" db="EMBL/GenBank/DDBJ databases">
        <authorList>
            <person name="Kim H.J."/>
            <person name="Triplett B.A."/>
        </authorList>
    </citation>
    <scope>NUCLEOTIDE SEQUENCE [LARGE SCALE GENOMIC DNA]</scope>
    <source>
        <strain evidence="8 9">U15</strain>
    </source>
</reference>
<name>A0A239IL95_9BURK</name>
<dbReference type="InterPro" id="IPR019546">
    <property type="entry name" value="TAT_signal_bac_arc"/>
</dbReference>
<protein>
    <submittedName>
        <fullName evidence="8">Benzoylformate decarboxylase/acetolactate synthase-1/2/3 large subunit</fullName>
    </submittedName>
</protein>
<dbReference type="InterPro" id="IPR006311">
    <property type="entry name" value="TAT_signal"/>
</dbReference>
<dbReference type="InterPro" id="IPR011766">
    <property type="entry name" value="TPP_enzyme_TPP-bd"/>
</dbReference>
<accession>A0A239IL95</accession>
<dbReference type="InterPro" id="IPR029061">
    <property type="entry name" value="THDP-binding"/>
</dbReference>
<feature type="region of interest" description="Disordered" evidence="4">
    <location>
        <begin position="40"/>
        <end position="62"/>
    </location>
</feature>
<dbReference type="Proteomes" id="UP000198284">
    <property type="component" value="Unassembled WGS sequence"/>
</dbReference>
<evidence type="ECO:0000313" key="9">
    <source>
        <dbReference type="Proteomes" id="UP000198284"/>
    </source>
</evidence>
<dbReference type="InterPro" id="IPR012001">
    <property type="entry name" value="Thiamin_PyroP_enz_TPP-bd_dom"/>
</dbReference>
<dbReference type="EMBL" id="FZOT01000010">
    <property type="protein sequence ID" value="SNS94440.1"/>
    <property type="molecule type" value="Genomic_DNA"/>
</dbReference>
<dbReference type="Pfam" id="PF00205">
    <property type="entry name" value="TPP_enzyme_M"/>
    <property type="match status" value="1"/>
</dbReference>
<dbReference type="InterPro" id="IPR012000">
    <property type="entry name" value="Thiamin_PyroP_enz_cen_dom"/>
</dbReference>
<evidence type="ECO:0000256" key="4">
    <source>
        <dbReference type="SAM" id="MobiDB-lite"/>
    </source>
</evidence>
<evidence type="ECO:0000259" key="7">
    <source>
        <dbReference type="Pfam" id="PF02776"/>
    </source>
</evidence>
<dbReference type="CDD" id="cd07035">
    <property type="entry name" value="TPP_PYR_POX_like"/>
    <property type="match status" value="1"/>
</dbReference>
<dbReference type="RefSeq" id="WP_245844984.1">
    <property type="nucleotide sequence ID" value="NZ_FZOT01000010.1"/>
</dbReference>
<dbReference type="SUPFAM" id="SSF52518">
    <property type="entry name" value="Thiamin diphosphate-binding fold (THDP-binding)"/>
    <property type="match status" value="2"/>
</dbReference>
<feature type="domain" description="Thiamine pyrophosphate enzyme N-terminal TPP-binding" evidence="7">
    <location>
        <begin position="67"/>
        <end position="166"/>
    </location>
</feature>
<feature type="compositionally biased region" description="Basic and acidic residues" evidence="4">
    <location>
        <begin position="52"/>
        <end position="62"/>
    </location>
</feature>